<feature type="transmembrane region" description="Helical" evidence="6">
    <location>
        <begin position="173"/>
        <end position="195"/>
    </location>
</feature>
<dbReference type="InterPro" id="IPR051694">
    <property type="entry name" value="Immunoregulatory_rcpt-like"/>
</dbReference>
<feature type="signal peptide" evidence="7">
    <location>
        <begin position="1"/>
        <end position="24"/>
    </location>
</feature>
<evidence type="ECO:0000256" key="1">
    <source>
        <dbReference type="ARBA" id="ARBA00004167"/>
    </source>
</evidence>
<sequence>MARRRWWASTPLLFLSLLTPAAVATVFPDFSFYPSGAQPCLNQAGATSECSGATVADLNNCLCGNVNNFIILAATCIGKNDSSDTVSVYQTLVSACATSNTPLVIAPNQFYAAASGKPWTTTTTTTTTAAASTTTTAATTTTDASTTTSTTTSSSSSTASAVPAGSLSTGATIAIALGASFGGVGAIAGLVYFLLRRSKQQGEEFHPMLPHGEDGRQGMPLAISANDPMLQPTPSPGTTGGSFSSEVKHASWVSPLQSPDPYRYSAASVYDPNQGVYQGPYAPPGPIVELPPDSSNLNASHNAEGMVFEIDGRSLHQHPPPTMLAEVPGDVPSAPRPGGR</sequence>
<dbReference type="PANTHER" id="PTHR15549">
    <property type="entry name" value="PAIRED IMMUNOGLOBULIN-LIKE TYPE 2 RECEPTOR"/>
    <property type="match status" value="1"/>
</dbReference>
<name>A0A6V8QZX2_TRIAP</name>
<evidence type="ECO:0000256" key="2">
    <source>
        <dbReference type="ARBA" id="ARBA00022692"/>
    </source>
</evidence>
<dbReference type="PANTHER" id="PTHR15549:SF30">
    <property type="entry name" value="MID2 DOMAIN-CONTAINING PROTEIN"/>
    <property type="match status" value="1"/>
</dbReference>
<evidence type="ECO:0000256" key="7">
    <source>
        <dbReference type="SAM" id="SignalP"/>
    </source>
</evidence>
<comment type="caution">
    <text evidence="8">The sequence shown here is derived from an EMBL/GenBank/DDBJ whole genome shotgun (WGS) entry which is preliminary data.</text>
</comment>
<feature type="chain" id="PRO_5028203782" description="Extracellular membrane protein CFEM domain-containing protein" evidence="7">
    <location>
        <begin position="25"/>
        <end position="340"/>
    </location>
</feature>
<feature type="region of interest" description="Disordered" evidence="5">
    <location>
        <begin position="126"/>
        <end position="161"/>
    </location>
</feature>
<gene>
    <name evidence="8" type="ORF">TASIC1_0006007300</name>
</gene>
<keyword evidence="7" id="KW-0732">Signal</keyword>
<dbReference type="GO" id="GO:0016020">
    <property type="term" value="C:membrane"/>
    <property type="evidence" value="ECO:0007669"/>
    <property type="project" value="UniProtKB-SubCell"/>
</dbReference>
<protein>
    <recommendedName>
        <fullName evidence="10">Extracellular membrane protein CFEM domain-containing protein</fullName>
    </recommendedName>
</protein>
<accession>A0A6V8QZX2</accession>
<dbReference type="GO" id="GO:0071944">
    <property type="term" value="C:cell periphery"/>
    <property type="evidence" value="ECO:0007669"/>
    <property type="project" value="UniProtKB-ARBA"/>
</dbReference>
<comment type="subcellular location">
    <subcellularLocation>
        <location evidence="1">Membrane</location>
        <topology evidence="1">Single-pass membrane protein</topology>
    </subcellularLocation>
</comment>
<dbReference type="EMBL" id="BLZH01000006">
    <property type="protein sequence ID" value="GFP55903.1"/>
    <property type="molecule type" value="Genomic_DNA"/>
</dbReference>
<dbReference type="Proteomes" id="UP000517252">
    <property type="component" value="Unassembled WGS sequence"/>
</dbReference>
<keyword evidence="3 6" id="KW-1133">Transmembrane helix</keyword>
<evidence type="ECO:0008006" key="10">
    <source>
        <dbReference type="Google" id="ProtNLM"/>
    </source>
</evidence>
<evidence type="ECO:0000256" key="4">
    <source>
        <dbReference type="ARBA" id="ARBA00023136"/>
    </source>
</evidence>
<keyword evidence="4 6" id="KW-0472">Membrane</keyword>
<evidence type="ECO:0000313" key="8">
    <source>
        <dbReference type="EMBL" id="GFP55903.1"/>
    </source>
</evidence>
<evidence type="ECO:0000313" key="9">
    <source>
        <dbReference type="Proteomes" id="UP000517252"/>
    </source>
</evidence>
<organism evidence="8 9">
    <name type="scientific">Trichoderma asperellum</name>
    <name type="common">Filamentous fungus</name>
    <dbReference type="NCBI Taxonomy" id="101201"/>
    <lineage>
        <taxon>Eukaryota</taxon>
        <taxon>Fungi</taxon>
        <taxon>Dikarya</taxon>
        <taxon>Ascomycota</taxon>
        <taxon>Pezizomycotina</taxon>
        <taxon>Sordariomycetes</taxon>
        <taxon>Hypocreomycetidae</taxon>
        <taxon>Hypocreales</taxon>
        <taxon>Hypocreaceae</taxon>
        <taxon>Trichoderma</taxon>
    </lineage>
</organism>
<dbReference type="OrthoDB" id="5311469at2759"/>
<feature type="region of interest" description="Disordered" evidence="5">
    <location>
        <begin position="314"/>
        <end position="340"/>
    </location>
</feature>
<proteinExistence type="predicted"/>
<dbReference type="AlphaFoldDB" id="A0A6V8QZX2"/>
<evidence type="ECO:0000256" key="6">
    <source>
        <dbReference type="SAM" id="Phobius"/>
    </source>
</evidence>
<reference evidence="8 9" key="1">
    <citation type="submission" date="2020-07" db="EMBL/GenBank/DDBJ databases">
        <title>Trichoderma asperellum IC-1 whole genome shotgun sequence.</title>
        <authorList>
            <person name="Kanamasa S."/>
            <person name="Takahashi H."/>
        </authorList>
    </citation>
    <scope>NUCLEOTIDE SEQUENCE [LARGE SCALE GENOMIC DNA]</scope>
    <source>
        <strain evidence="8 9">IC-1</strain>
    </source>
</reference>
<keyword evidence="2 6" id="KW-0812">Transmembrane</keyword>
<evidence type="ECO:0000256" key="3">
    <source>
        <dbReference type="ARBA" id="ARBA00022989"/>
    </source>
</evidence>
<evidence type="ECO:0000256" key="5">
    <source>
        <dbReference type="SAM" id="MobiDB-lite"/>
    </source>
</evidence>